<comment type="caution">
    <text evidence="6">The sequence shown here is derived from an EMBL/GenBank/DDBJ whole genome shotgun (WGS) entry which is preliminary data.</text>
</comment>
<dbReference type="InterPro" id="IPR012074">
    <property type="entry name" value="GAF_ANTAR"/>
</dbReference>
<dbReference type="GO" id="GO:0003723">
    <property type="term" value="F:RNA binding"/>
    <property type="evidence" value="ECO:0007669"/>
    <property type="project" value="InterPro"/>
</dbReference>
<keyword evidence="3" id="KW-0805">Transcription regulation</keyword>
<dbReference type="InterPro" id="IPR011006">
    <property type="entry name" value="CheY-like_superfamily"/>
</dbReference>
<protein>
    <recommendedName>
        <fullName evidence="5">ANTAR domain-containing protein</fullName>
    </recommendedName>
</protein>
<evidence type="ECO:0000256" key="3">
    <source>
        <dbReference type="ARBA" id="ARBA00023015"/>
    </source>
</evidence>
<dbReference type="InterPro" id="IPR005561">
    <property type="entry name" value="ANTAR"/>
</dbReference>
<keyword evidence="2" id="KW-0418">Kinase</keyword>
<dbReference type="SUPFAM" id="SSF55781">
    <property type="entry name" value="GAF domain-like"/>
    <property type="match status" value="1"/>
</dbReference>
<keyword evidence="7" id="KW-1185">Reference proteome</keyword>
<dbReference type="InterPro" id="IPR029016">
    <property type="entry name" value="GAF-like_dom_sf"/>
</dbReference>
<dbReference type="SUPFAM" id="SSF52172">
    <property type="entry name" value="CheY-like"/>
    <property type="match status" value="1"/>
</dbReference>
<dbReference type="Pfam" id="PF13185">
    <property type="entry name" value="GAF_2"/>
    <property type="match status" value="1"/>
</dbReference>
<dbReference type="Proteomes" id="UP000321685">
    <property type="component" value="Unassembled WGS sequence"/>
</dbReference>
<dbReference type="InterPro" id="IPR003018">
    <property type="entry name" value="GAF"/>
</dbReference>
<dbReference type="Pfam" id="PF03861">
    <property type="entry name" value="ANTAR"/>
    <property type="match status" value="1"/>
</dbReference>
<accession>A0A511DNI5</accession>
<sequence length="236" mass="25062">MDETTTATGTGTHPWAFEFSTFAAAVARSTSTGDALRVVVDAGRTLVPAADLVSVTVRRADGTFETAAASGPLAARLDDLQYRLREGPCVMASRRAGLGLYESSDVGADRRLPHWGPAAAGRRVRSVLSVGLFAHEDPPRVAALTFVSHTRGGLDYADRDVAVVLAAHAASVLDARADLREALRHRDVIGHATGVLMEREGLGEQRAVEILESVSQRMNVKLSAIARTMATHRAGL</sequence>
<evidence type="ECO:0000313" key="7">
    <source>
        <dbReference type="Proteomes" id="UP000321685"/>
    </source>
</evidence>
<dbReference type="SMART" id="SM01012">
    <property type="entry name" value="ANTAR"/>
    <property type="match status" value="1"/>
</dbReference>
<keyword evidence="4" id="KW-0804">Transcription</keyword>
<dbReference type="Gene3D" id="3.30.450.40">
    <property type="match status" value="1"/>
</dbReference>
<dbReference type="PROSITE" id="PS50921">
    <property type="entry name" value="ANTAR"/>
    <property type="match status" value="1"/>
</dbReference>
<dbReference type="AlphaFoldDB" id="A0A511DNI5"/>
<dbReference type="OrthoDB" id="4629915at2"/>
<dbReference type="RefSeq" id="WP_147112778.1">
    <property type="nucleotide sequence ID" value="NZ_BJVJ01000065.1"/>
</dbReference>
<evidence type="ECO:0000259" key="5">
    <source>
        <dbReference type="PROSITE" id="PS50921"/>
    </source>
</evidence>
<gene>
    <name evidence="6" type="ORF">PSU4_47970</name>
</gene>
<keyword evidence="1" id="KW-0808">Transferase</keyword>
<evidence type="ECO:0000313" key="6">
    <source>
        <dbReference type="EMBL" id="GEL25843.1"/>
    </source>
</evidence>
<evidence type="ECO:0000256" key="1">
    <source>
        <dbReference type="ARBA" id="ARBA00022679"/>
    </source>
</evidence>
<name>A0A511DNI5_9PSEU</name>
<evidence type="ECO:0000256" key="4">
    <source>
        <dbReference type="ARBA" id="ARBA00023163"/>
    </source>
</evidence>
<evidence type="ECO:0000256" key="2">
    <source>
        <dbReference type="ARBA" id="ARBA00022777"/>
    </source>
</evidence>
<dbReference type="PIRSF" id="PIRSF036625">
    <property type="entry name" value="GAF_ANTAR"/>
    <property type="match status" value="1"/>
</dbReference>
<organism evidence="6 7">
    <name type="scientific">Pseudonocardia sulfidoxydans NBRC 16205</name>
    <dbReference type="NCBI Taxonomy" id="1223511"/>
    <lineage>
        <taxon>Bacteria</taxon>
        <taxon>Bacillati</taxon>
        <taxon>Actinomycetota</taxon>
        <taxon>Actinomycetes</taxon>
        <taxon>Pseudonocardiales</taxon>
        <taxon>Pseudonocardiaceae</taxon>
        <taxon>Pseudonocardia</taxon>
    </lineage>
</organism>
<dbReference type="EMBL" id="BJVJ01000065">
    <property type="protein sequence ID" value="GEL25843.1"/>
    <property type="molecule type" value="Genomic_DNA"/>
</dbReference>
<dbReference type="Gene3D" id="1.10.10.10">
    <property type="entry name" value="Winged helix-like DNA-binding domain superfamily/Winged helix DNA-binding domain"/>
    <property type="match status" value="1"/>
</dbReference>
<dbReference type="GO" id="GO:0016301">
    <property type="term" value="F:kinase activity"/>
    <property type="evidence" value="ECO:0007669"/>
    <property type="project" value="UniProtKB-KW"/>
</dbReference>
<dbReference type="InterPro" id="IPR036388">
    <property type="entry name" value="WH-like_DNA-bd_sf"/>
</dbReference>
<feature type="domain" description="ANTAR" evidence="5">
    <location>
        <begin position="169"/>
        <end position="230"/>
    </location>
</feature>
<reference evidence="6 7" key="1">
    <citation type="submission" date="2019-07" db="EMBL/GenBank/DDBJ databases">
        <title>Whole genome shotgun sequence of Pseudonocardia sulfidoxydans NBRC 16205.</title>
        <authorList>
            <person name="Hosoyama A."/>
            <person name="Uohara A."/>
            <person name="Ohji S."/>
            <person name="Ichikawa N."/>
        </authorList>
    </citation>
    <scope>NUCLEOTIDE SEQUENCE [LARGE SCALE GENOMIC DNA]</scope>
    <source>
        <strain evidence="6 7">NBRC 16205</strain>
    </source>
</reference>
<proteinExistence type="predicted"/>